<gene>
    <name evidence="1" type="ORF">E2C01_058442</name>
</gene>
<proteinExistence type="predicted"/>
<name>A0A5B7H305_PORTR</name>
<dbReference type="Proteomes" id="UP000324222">
    <property type="component" value="Unassembled WGS sequence"/>
</dbReference>
<dbReference type="EMBL" id="VSRR010021932">
    <property type="protein sequence ID" value="MPC64329.1"/>
    <property type="molecule type" value="Genomic_DNA"/>
</dbReference>
<keyword evidence="2" id="KW-1185">Reference proteome</keyword>
<dbReference type="AlphaFoldDB" id="A0A5B7H305"/>
<organism evidence="1 2">
    <name type="scientific">Portunus trituberculatus</name>
    <name type="common">Swimming crab</name>
    <name type="synonym">Neptunus trituberculatus</name>
    <dbReference type="NCBI Taxonomy" id="210409"/>
    <lineage>
        <taxon>Eukaryota</taxon>
        <taxon>Metazoa</taxon>
        <taxon>Ecdysozoa</taxon>
        <taxon>Arthropoda</taxon>
        <taxon>Crustacea</taxon>
        <taxon>Multicrustacea</taxon>
        <taxon>Malacostraca</taxon>
        <taxon>Eumalacostraca</taxon>
        <taxon>Eucarida</taxon>
        <taxon>Decapoda</taxon>
        <taxon>Pleocyemata</taxon>
        <taxon>Brachyura</taxon>
        <taxon>Eubrachyura</taxon>
        <taxon>Portunoidea</taxon>
        <taxon>Portunidae</taxon>
        <taxon>Portuninae</taxon>
        <taxon>Portunus</taxon>
    </lineage>
</organism>
<reference evidence="1 2" key="1">
    <citation type="submission" date="2019-05" db="EMBL/GenBank/DDBJ databases">
        <title>Another draft genome of Portunus trituberculatus and its Hox gene families provides insights of decapod evolution.</title>
        <authorList>
            <person name="Jeong J.-H."/>
            <person name="Song I."/>
            <person name="Kim S."/>
            <person name="Choi T."/>
            <person name="Kim D."/>
            <person name="Ryu S."/>
            <person name="Kim W."/>
        </authorList>
    </citation>
    <scope>NUCLEOTIDE SEQUENCE [LARGE SCALE GENOMIC DNA]</scope>
    <source>
        <tissue evidence="1">Muscle</tissue>
    </source>
</reference>
<accession>A0A5B7H305</accession>
<evidence type="ECO:0000313" key="1">
    <source>
        <dbReference type="EMBL" id="MPC64329.1"/>
    </source>
</evidence>
<evidence type="ECO:0000313" key="2">
    <source>
        <dbReference type="Proteomes" id="UP000324222"/>
    </source>
</evidence>
<comment type="caution">
    <text evidence="1">The sequence shown here is derived from an EMBL/GenBank/DDBJ whole genome shotgun (WGS) entry which is preliminary data.</text>
</comment>
<sequence>MKLSRHSTGPTGLAMLVPAARGHYKGSVEFLEGVSPATPSDPRPSHCMKLYYTLSRSYAPTPTMPLRLTTNTAVGRCIVSSSP</sequence>
<protein>
    <submittedName>
        <fullName evidence="1">Uncharacterized protein</fullName>
    </submittedName>
</protein>